<dbReference type="GO" id="GO:0000448">
    <property type="term" value="P:cleavage in ITS2 between 5.8S rRNA and LSU-rRNA of tricistronic rRNA transcript (SSU-rRNA, 5.8S rRNA, LSU-rRNA)"/>
    <property type="evidence" value="ECO:0007669"/>
    <property type="project" value="TreeGrafter"/>
</dbReference>
<reference evidence="11 12" key="1">
    <citation type="submission" date="2019-09" db="EMBL/GenBank/DDBJ databases">
        <title>Draft genome of the ectomycorrhizal ascomycete Sphaerosporella brunnea.</title>
        <authorList>
            <consortium name="DOE Joint Genome Institute"/>
            <person name="Benucci G.M."/>
            <person name="Marozzi G."/>
            <person name="Antonielli L."/>
            <person name="Sanchez S."/>
            <person name="Marco P."/>
            <person name="Wang X."/>
            <person name="Falini L.B."/>
            <person name="Barry K."/>
            <person name="Haridas S."/>
            <person name="Lipzen A."/>
            <person name="Labutti K."/>
            <person name="Grigoriev I.V."/>
            <person name="Murat C."/>
            <person name="Martin F."/>
            <person name="Albertini E."/>
            <person name="Donnini D."/>
            <person name="Bonito G."/>
        </authorList>
    </citation>
    <scope>NUCLEOTIDE SEQUENCE [LARGE SCALE GENOMIC DNA]</scope>
    <source>
        <strain evidence="11 12">Sb_GMNB300</strain>
    </source>
</reference>
<dbReference type="PANTHER" id="PTHR12755">
    <property type="entry name" value="CLEAVAGE/POLYADENYLATION FACTOR IA SUBUNIT CLP1P"/>
    <property type="match status" value="1"/>
</dbReference>
<comment type="function">
    <text evidence="1">Polynucleotide 5'-kinase involved in rRNA processing.</text>
</comment>
<feature type="compositionally biased region" description="Low complexity" evidence="9">
    <location>
        <begin position="18"/>
        <end position="33"/>
    </location>
</feature>
<dbReference type="FunCoup" id="A0A5J5F3C8">
    <property type="interactions" value="141"/>
</dbReference>
<dbReference type="EMBL" id="VXIS01000045">
    <property type="protein sequence ID" value="KAA8910548.1"/>
    <property type="molecule type" value="Genomic_DNA"/>
</dbReference>
<feature type="compositionally biased region" description="Basic and acidic residues" evidence="9">
    <location>
        <begin position="1"/>
        <end position="10"/>
    </location>
</feature>
<keyword evidence="5" id="KW-0808">Transferase</keyword>
<evidence type="ECO:0000256" key="3">
    <source>
        <dbReference type="ARBA" id="ARBA00018706"/>
    </source>
</evidence>
<dbReference type="Proteomes" id="UP000326924">
    <property type="component" value="Unassembled WGS sequence"/>
</dbReference>
<dbReference type="InterPro" id="IPR032319">
    <property type="entry name" value="CLP1_P"/>
</dbReference>
<dbReference type="AlphaFoldDB" id="A0A5J5F3C8"/>
<dbReference type="InParanoid" id="A0A5J5F3C8"/>
<gene>
    <name evidence="11" type="ORF">FN846DRAFT_904962</name>
</gene>
<sequence length="685" mass="73423">MPKRTREEAVKPAPRLSAVAQRRLRAAAAAAPPHATPEPARKPKPEKSVSNEELAQKRAEIEGKIAGRVRVLQGGGPAGVVEATEELSPARASPEGSSVTVAAAGSPSGRGEESALARIKRQRQEKRLDEDVEMLSPGEESEEDDVMGTTAESAAPVPSQFSSFVPTDENYNATNSSMTFRLQPGETLVLVGIYEIAVTKGSITISGAKLSDSSPKQTIYAPTTHALPVIEAPSKRRRDGSEKYLGAEIRITSHHSGLADIGKLCPTFNGVWKRPSKDHDSRSFSPIYSSTVNVPTLTIPSAWKTTLSSLLTRCTDGPRPPTILLTGSKSAGKSTFSRIFSNTLLTSGGVEGIAYLDIDPGQPEFTPPGSISLSILNSPILGPPFTHTHIPVRWHHIGYTSPREDPGHYINSIIDLLSAYRQQYASTPLIINTMGWTKGLGLELLQDILVHSQASDIIFLGNGAQSVSELVPPNTATFHELPSAAVAGATRFTPADLRTLHTMSYFHRQGLGDWNFSTPLTAIAPWMVPFTGPNRGVDAVHIMGEFIAPSEIVTAVEGTIVGIVVVAEHNFPGSSSSDVALPVLTAPLAPDVAECRGLAIIRAVDSEQGLLQMVSTVAQEEVERWDKEGLKVVLVRGRLELSPWEMIVPGGGGNGEIPWVSTVLGTKGRGAVWRVRRNVMRRGQQ</sequence>
<keyword evidence="7" id="KW-0418">Kinase</keyword>
<feature type="region of interest" description="Disordered" evidence="9">
    <location>
        <begin position="1"/>
        <end position="65"/>
    </location>
</feature>
<dbReference type="PANTHER" id="PTHR12755:SF3">
    <property type="entry name" value="POLYNUCLEOTIDE 5'-HYDROXYL-KINASE NOL9"/>
    <property type="match status" value="1"/>
</dbReference>
<evidence type="ECO:0000256" key="6">
    <source>
        <dbReference type="ARBA" id="ARBA00022741"/>
    </source>
</evidence>
<evidence type="ECO:0000313" key="11">
    <source>
        <dbReference type="EMBL" id="KAA8910548.1"/>
    </source>
</evidence>
<keyword evidence="6" id="KW-0547">Nucleotide-binding</keyword>
<name>A0A5J5F3C8_9PEZI</name>
<evidence type="ECO:0000256" key="9">
    <source>
        <dbReference type="SAM" id="MobiDB-lite"/>
    </source>
</evidence>
<evidence type="ECO:0000256" key="8">
    <source>
        <dbReference type="ARBA" id="ARBA00022840"/>
    </source>
</evidence>
<dbReference type="InterPro" id="IPR045116">
    <property type="entry name" value="Clp1/Grc3"/>
</dbReference>
<feature type="compositionally biased region" description="Basic and acidic residues" evidence="9">
    <location>
        <begin position="39"/>
        <end position="65"/>
    </location>
</feature>
<dbReference type="OrthoDB" id="4054781at2759"/>
<organism evidence="11 12">
    <name type="scientific">Sphaerosporella brunnea</name>
    <dbReference type="NCBI Taxonomy" id="1250544"/>
    <lineage>
        <taxon>Eukaryota</taxon>
        <taxon>Fungi</taxon>
        <taxon>Dikarya</taxon>
        <taxon>Ascomycota</taxon>
        <taxon>Pezizomycotina</taxon>
        <taxon>Pezizomycetes</taxon>
        <taxon>Pezizales</taxon>
        <taxon>Pyronemataceae</taxon>
        <taxon>Sphaerosporella</taxon>
    </lineage>
</organism>
<comment type="similarity">
    <text evidence="2">Belongs to the Clp1 family. NOL9/GRC3 subfamily.</text>
</comment>
<dbReference type="InterPro" id="IPR027417">
    <property type="entry name" value="P-loop_NTPase"/>
</dbReference>
<protein>
    <recommendedName>
        <fullName evidence="4">Polynucleotide 5'-hydroxyl-kinase GRC3</fullName>
    </recommendedName>
    <alternativeName>
        <fullName evidence="3">Polynucleotide 5'-hydroxyl-kinase grc3</fullName>
    </alternativeName>
</protein>
<keyword evidence="12" id="KW-1185">Reference proteome</keyword>
<dbReference type="Pfam" id="PF16575">
    <property type="entry name" value="CLP1_P"/>
    <property type="match status" value="1"/>
</dbReference>
<dbReference type="GO" id="GO:0005634">
    <property type="term" value="C:nucleus"/>
    <property type="evidence" value="ECO:0007669"/>
    <property type="project" value="TreeGrafter"/>
</dbReference>
<evidence type="ECO:0000259" key="10">
    <source>
        <dbReference type="Pfam" id="PF16575"/>
    </source>
</evidence>
<evidence type="ECO:0000256" key="2">
    <source>
        <dbReference type="ARBA" id="ARBA00011003"/>
    </source>
</evidence>
<accession>A0A5J5F3C8</accession>
<evidence type="ECO:0000313" key="12">
    <source>
        <dbReference type="Proteomes" id="UP000326924"/>
    </source>
</evidence>
<evidence type="ECO:0000256" key="5">
    <source>
        <dbReference type="ARBA" id="ARBA00022679"/>
    </source>
</evidence>
<dbReference type="GO" id="GO:0005524">
    <property type="term" value="F:ATP binding"/>
    <property type="evidence" value="ECO:0007669"/>
    <property type="project" value="UniProtKB-KW"/>
</dbReference>
<proteinExistence type="inferred from homology"/>
<keyword evidence="8" id="KW-0067">ATP-binding</keyword>
<comment type="caution">
    <text evidence="11">The sequence shown here is derived from an EMBL/GenBank/DDBJ whole genome shotgun (WGS) entry which is preliminary data.</text>
</comment>
<evidence type="ECO:0000256" key="4">
    <source>
        <dbReference type="ARBA" id="ARBA00019824"/>
    </source>
</evidence>
<dbReference type="Gene3D" id="3.40.50.300">
    <property type="entry name" value="P-loop containing nucleotide triphosphate hydrolases"/>
    <property type="match status" value="1"/>
</dbReference>
<dbReference type="GO" id="GO:0051731">
    <property type="term" value="F:polynucleotide 5'-hydroxyl-kinase activity"/>
    <property type="evidence" value="ECO:0007669"/>
    <property type="project" value="InterPro"/>
</dbReference>
<feature type="domain" description="Clp1 P-loop" evidence="10">
    <location>
        <begin position="327"/>
        <end position="507"/>
    </location>
</feature>
<evidence type="ECO:0000256" key="7">
    <source>
        <dbReference type="ARBA" id="ARBA00022777"/>
    </source>
</evidence>
<feature type="region of interest" description="Disordered" evidence="9">
    <location>
        <begin position="80"/>
        <end position="148"/>
    </location>
</feature>
<evidence type="ECO:0000256" key="1">
    <source>
        <dbReference type="ARBA" id="ARBA00003798"/>
    </source>
</evidence>